<name>A0A1I6ZV61_9ACTN</name>
<evidence type="ECO:0000313" key="2">
    <source>
        <dbReference type="EMBL" id="SFT66556.1"/>
    </source>
</evidence>
<proteinExistence type="predicted"/>
<evidence type="ECO:0000256" key="1">
    <source>
        <dbReference type="SAM" id="MobiDB-lite"/>
    </source>
</evidence>
<protein>
    <submittedName>
        <fullName evidence="2">Uncharacterized protein</fullName>
    </submittedName>
</protein>
<accession>A0A1I6ZV61</accession>
<dbReference type="EMBL" id="FPAT01000005">
    <property type="protein sequence ID" value="SFT66556.1"/>
    <property type="molecule type" value="Genomic_DNA"/>
</dbReference>
<keyword evidence="3" id="KW-1185">Reference proteome</keyword>
<dbReference type="AlphaFoldDB" id="A0A1I6ZV61"/>
<dbReference type="Proteomes" id="UP000199165">
    <property type="component" value="Unassembled WGS sequence"/>
</dbReference>
<evidence type="ECO:0000313" key="3">
    <source>
        <dbReference type="Proteomes" id="UP000199165"/>
    </source>
</evidence>
<gene>
    <name evidence="2" type="ORF">SAMN04487904_105216</name>
</gene>
<feature type="compositionally biased region" description="Basic and acidic residues" evidence="1">
    <location>
        <begin position="43"/>
        <end position="58"/>
    </location>
</feature>
<feature type="region of interest" description="Disordered" evidence="1">
    <location>
        <begin position="34"/>
        <end position="58"/>
    </location>
</feature>
<sequence length="58" mass="6781">MYAELTLALAALVAALPWAVVLYELPPLEKRRARNRARRTTRRMWERYPESRPKGDGL</sequence>
<organism evidence="2 3">
    <name type="scientific">Actinopolyspora righensis</name>
    <dbReference type="NCBI Taxonomy" id="995060"/>
    <lineage>
        <taxon>Bacteria</taxon>
        <taxon>Bacillati</taxon>
        <taxon>Actinomycetota</taxon>
        <taxon>Actinomycetes</taxon>
        <taxon>Actinopolysporales</taxon>
        <taxon>Actinopolysporaceae</taxon>
        <taxon>Actinopolyspora</taxon>
        <taxon>Actinopolyspora alba group</taxon>
    </lineage>
</organism>
<reference evidence="3" key="1">
    <citation type="submission" date="2016-10" db="EMBL/GenBank/DDBJ databases">
        <authorList>
            <person name="Varghese N."/>
            <person name="Submissions S."/>
        </authorList>
    </citation>
    <scope>NUCLEOTIDE SEQUENCE [LARGE SCALE GENOMIC DNA]</scope>
    <source>
        <strain evidence="3">DSM 45501</strain>
    </source>
</reference>
<dbReference type="STRING" id="995060.SAMN04487904_105216"/>